<evidence type="ECO:0000256" key="3">
    <source>
        <dbReference type="RuleBase" id="RU003457"/>
    </source>
</evidence>
<comment type="cofactor">
    <cofactor evidence="2">
        <name>Fe cation</name>
        <dbReference type="ChEBI" id="CHEBI:24875"/>
    </cofactor>
    <text evidence="2">Binds 1 Fe cation per subunit.</text>
</comment>
<dbReference type="PANTHER" id="PTHR43594:SF1">
    <property type="entry name" value="QUERCETIN 2,3-DIOXYGENASE PA2418-RELATED"/>
    <property type="match status" value="1"/>
</dbReference>
<dbReference type="GO" id="GO:0046872">
    <property type="term" value="F:metal ion binding"/>
    <property type="evidence" value="ECO:0007669"/>
    <property type="project" value="UniProtKB-KW"/>
</dbReference>
<evidence type="ECO:0000313" key="8">
    <source>
        <dbReference type="Proteomes" id="UP000192907"/>
    </source>
</evidence>
<reference evidence="8" key="1">
    <citation type="submission" date="2017-04" db="EMBL/GenBank/DDBJ databases">
        <authorList>
            <person name="Varghese N."/>
            <person name="Submissions S."/>
        </authorList>
    </citation>
    <scope>NUCLEOTIDE SEQUENCE [LARGE SCALE GENOMIC DNA]</scope>
    <source>
        <strain evidence="8">RKEM611</strain>
    </source>
</reference>
<keyword evidence="4" id="KW-0812">Transmembrane</keyword>
<dbReference type="InterPro" id="IPR012093">
    <property type="entry name" value="Pirin"/>
</dbReference>
<accession>A0A1Y6B611</accession>
<dbReference type="SUPFAM" id="SSF51182">
    <property type="entry name" value="RmlC-like cupins"/>
    <property type="match status" value="1"/>
</dbReference>
<feature type="transmembrane region" description="Helical" evidence="4">
    <location>
        <begin position="12"/>
        <end position="30"/>
    </location>
</feature>
<feature type="binding site" evidence="2">
    <location>
        <position position="140"/>
    </location>
    <ligand>
        <name>Fe cation</name>
        <dbReference type="ChEBI" id="CHEBI:24875"/>
    </ligand>
</feature>
<feature type="binding site" evidence="2">
    <location>
        <position position="96"/>
    </location>
    <ligand>
        <name>Fe cation</name>
        <dbReference type="ChEBI" id="CHEBI:24875"/>
    </ligand>
</feature>
<keyword evidence="8" id="KW-1185">Reference proteome</keyword>
<gene>
    <name evidence="7" type="ORF">SAMN06296036_10277</name>
</gene>
<keyword evidence="4" id="KW-1133">Transmembrane helix</keyword>
<dbReference type="Pfam" id="PF05726">
    <property type="entry name" value="Pirin_C"/>
    <property type="match status" value="1"/>
</dbReference>
<evidence type="ECO:0000256" key="1">
    <source>
        <dbReference type="ARBA" id="ARBA00008416"/>
    </source>
</evidence>
<keyword evidence="2" id="KW-0479">Metal-binding</keyword>
<keyword evidence="4" id="KW-0472">Membrane</keyword>
<dbReference type="CDD" id="cd02909">
    <property type="entry name" value="cupin_pirin_N"/>
    <property type="match status" value="1"/>
</dbReference>
<dbReference type="Gene3D" id="2.60.120.10">
    <property type="entry name" value="Jelly Rolls"/>
    <property type="match status" value="2"/>
</dbReference>
<keyword evidence="2" id="KW-0408">Iron</keyword>
<dbReference type="InterPro" id="IPR011051">
    <property type="entry name" value="RmlC_Cupin_sf"/>
</dbReference>
<dbReference type="PIRSF" id="PIRSF006232">
    <property type="entry name" value="Pirin"/>
    <property type="match status" value="1"/>
</dbReference>
<evidence type="ECO:0000259" key="5">
    <source>
        <dbReference type="Pfam" id="PF02678"/>
    </source>
</evidence>
<evidence type="ECO:0000256" key="2">
    <source>
        <dbReference type="PIRSR" id="PIRSR006232-1"/>
    </source>
</evidence>
<evidence type="ECO:0000313" key="7">
    <source>
        <dbReference type="EMBL" id="SME94025.1"/>
    </source>
</evidence>
<proteinExistence type="inferred from homology"/>
<dbReference type="Pfam" id="PF02678">
    <property type="entry name" value="Pirin"/>
    <property type="match status" value="1"/>
</dbReference>
<evidence type="ECO:0008006" key="9">
    <source>
        <dbReference type="Google" id="ProtNLM"/>
    </source>
</evidence>
<feature type="domain" description="Pirin C-terminal" evidence="6">
    <location>
        <begin position="224"/>
        <end position="315"/>
    </location>
</feature>
<sequence length="327" mass="36992">MKQDRRTWLSKIAAAVGLVGISPYFLRRWMMPKPEKRIHKIIDPKDRHWVGNGFYVSTMFSVHSEDYRYLSPFIMLDHAAPRYFAPTEEKHGVGEHPHRGFETVTFAIKGEIDHRDSGGGGGTIGTGGVQWMTAGEGVVHEEFHSRRFAESGGEFEMVQLWVNLPQRYKMTKPRYQSINRDQFPHLSHQGQEIKLIAGTFADKQGPALTHSPITMFEIFGKKPGKLELDFTENSNTIFIQIAGEASIGEKSIKQGQAVLFQRTGARVTVNIEIGSHILVLNGEPIDEPIVAYGPFVMNTREEIVRAFQDFQAGQMGQLVHEQERKET</sequence>
<dbReference type="STRING" id="1513793.SAMN06296036_10277"/>
<dbReference type="InterPro" id="IPR014710">
    <property type="entry name" value="RmlC-like_jellyroll"/>
</dbReference>
<dbReference type="InterPro" id="IPR003829">
    <property type="entry name" value="Pirin_N_dom"/>
</dbReference>
<evidence type="ECO:0000256" key="4">
    <source>
        <dbReference type="SAM" id="Phobius"/>
    </source>
</evidence>
<dbReference type="InterPro" id="IPR008778">
    <property type="entry name" value="Pirin_C_dom"/>
</dbReference>
<feature type="binding site" evidence="2">
    <location>
        <position position="142"/>
    </location>
    <ligand>
        <name>Fe cation</name>
        <dbReference type="ChEBI" id="CHEBI:24875"/>
    </ligand>
</feature>
<dbReference type="Proteomes" id="UP000192907">
    <property type="component" value="Unassembled WGS sequence"/>
</dbReference>
<feature type="binding site" evidence="2">
    <location>
        <position position="98"/>
    </location>
    <ligand>
        <name>Fe cation</name>
        <dbReference type="ChEBI" id="CHEBI:24875"/>
    </ligand>
</feature>
<dbReference type="AlphaFoldDB" id="A0A1Y6B611"/>
<comment type="similarity">
    <text evidence="1 3">Belongs to the pirin family.</text>
</comment>
<evidence type="ECO:0000259" key="6">
    <source>
        <dbReference type="Pfam" id="PF05726"/>
    </source>
</evidence>
<dbReference type="InterPro" id="IPR053186">
    <property type="entry name" value="QDO-related"/>
</dbReference>
<feature type="domain" description="Pirin N-terminal" evidence="5">
    <location>
        <begin position="65"/>
        <end position="162"/>
    </location>
</feature>
<dbReference type="CDD" id="cd02247">
    <property type="entry name" value="cupin_pirin_C"/>
    <property type="match status" value="1"/>
</dbReference>
<protein>
    <recommendedName>
        <fullName evidence="9">Pirin family protein</fullName>
    </recommendedName>
</protein>
<dbReference type="PANTHER" id="PTHR43594">
    <property type="entry name" value="QUERCETIN 2,3-DIOXYGENASE"/>
    <property type="match status" value="1"/>
</dbReference>
<organism evidence="7 8">
    <name type="scientific">Pseudobacteriovorax antillogorgiicola</name>
    <dbReference type="NCBI Taxonomy" id="1513793"/>
    <lineage>
        <taxon>Bacteria</taxon>
        <taxon>Pseudomonadati</taxon>
        <taxon>Bdellovibrionota</taxon>
        <taxon>Oligoflexia</taxon>
        <taxon>Oligoflexales</taxon>
        <taxon>Pseudobacteriovoracaceae</taxon>
        <taxon>Pseudobacteriovorax</taxon>
    </lineage>
</organism>
<name>A0A1Y6B611_9BACT</name>
<dbReference type="EMBL" id="FWZT01000002">
    <property type="protein sequence ID" value="SME94025.1"/>
    <property type="molecule type" value="Genomic_DNA"/>
</dbReference>